<dbReference type="AlphaFoldDB" id="A0A0A9EVC5"/>
<sequence length="29" mass="3394">MHPTYSLRSVMGSNSWGELEEEDRGRGRR</sequence>
<name>A0A0A9EVC5_ARUDO</name>
<evidence type="ECO:0000313" key="2">
    <source>
        <dbReference type="EMBL" id="JAE01836.1"/>
    </source>
</evidence>
<reference evidence="2" key="2">
    <citation type="journal article" date="2015" name="Data Brief">
        <title>Shoot transcriptome of the giant reed, Arundo donax.</title>
        <authorList>
            <person name="Barrero R.A."/>
            <person name="Guerrero F.D."/>
            <person name="Moolhuijzen P."/>
            <person name="Goolsby J.A."/>
            <person name="Tidwell J."/>
            <person name="Bellgard S.E."/>
            <person name="Bellgard M.I."/>
        </authorList>
    </citation>
    <scope>NUCLEOTIDE SEQUENCE</scope>
    <source>
        <tissue evidence="2">Shoot tissue taken approximately 20 cm above the soil surface</tissue>
    </source>
</reference>
<reference evidence="2" key="1">
    <citation type="submission" date="2014-09" db="EMBL/GenBank/DDBJ databases">
        <authorList>
            <person name="Magalhaes I.L.F."/>
            <person name="Oliveira U."/>
            <person name="Santos F.R."/>
            <person name="Vidigal T.H.D.A."/>
            <person name="Brescovit A.D."/>
            <person name="Santos A.J."/>
        </authorList>
    </citation>
    <scope>NUCLEOTIDE SEQUENCE</scope>
    <source>
        <tissue evidence="2">Shoot tissue taken approximately 20 cm above the soil surface</tissue>
    </source>
</reference>
<dbReference type="EMBL" id="GBRH01196060">
    <property type="protein sequence ID" value="JAE01836.1"/>
    <property type="molecule type" value="Transcribed_RNA"/>
</dbReference>
<accession>A0A0A9EVC5</accession>
<organism evidence="2">
    <name type="scientific">Arundo donax</name>
    <name type="common">Giant reed</name>
    <name type="synonym">Donax arundinaceus</name>
    <dbReference type="NCBI Taxonomy" id="35708"/>
    <lineage>
        <taxon>Eukaryota</taxon>
        <taxon>Viridiplantae</taxon>
        <taxon>Streptophyta</taxon>
        <taxon>Embryophyta</taxon>
        <taxon>Tracheophyta</taxon>
        <taxon>Spermatophyta</taxon>
        <taxon>Magnoliopsida</taxon>
        <taxon>Liliopsida</taxon>
        <taxon>Poales</taxon>
        <taxon>Poaceae</taxon>
        <taxon>PACMAD clade</taxon>
        <taxon>Arundinoideae</taxon>
        <taxon>Arundineae</taxon>
        <taxon>Arundo</taxon>
    </lineage>
</organism>
<protein>
    <submittedName>
        <fullName evidence="2">Uncharacterized protein</fullName>
    </submittedName>
</protein>
<feature type="region of interest" description="Disordered" evidence="1">
    <location>
        <begin position="1"/>
        <end position="29"/>
    </location>
</feature>
<evidence type="ECO:0000256" key="1">
    <source>
        <dbReference type="SAM" id="MobiDB-lite"/>
    </source>
</evidence>
<proteinExistence type="predicted"/>